<keyword evidence="8" id="KW-1185">Reference proteome</keyword>
<protein>
    <recommendedName>
        <fullName evidence="6">Sushi domain-containing protein</fullName>
    </recommendedName>
</protein>
<feature type="domain" description="Sushi" evidence="6">
    <location>
        <begin position="56"/>
        <end position="113"/>
    </location>
</feature>
<evidence type="ECO:0000259" key="6">
    <source>
        <dbReference type="PROSITE" id="PS50923"/>
    </source>
</evidence>
<evidence type="ECO:0000256" key="5">
    <source>
        <dbReference type="SAM" id="SignalP"/>
    </source>
</evidence>
<keyword evidence="2" id="KW-0677">Repeat</keyword>
<gene>
    <name evidence="7" type="ORF">OS493_027684</name>
</gene>
<evidence type="ECO:0000256" key="2">
    <source>
        <dbReference type="ARBA" id="ARBA00022737"/>
    </source>
</evidence>
<dbReference type="CDD" id="cd00033">
    <property type="entry name" value="CCP"/>
    <property type="match status" value="7"/>
</dbReference>
<dbReference type="Proteomes" id="UP001163046">
    <property type="component" value="Unassembled WGS sequence"/>
</dbReference>
<dbReference type="InterPro" id="IPR051277">
    <property type="entry name" value="SEZ6_CSMD_C4BPB_Regulators"/>
</dbReference>
<evidence type="ECO:0000313" key="8">
    <source>
        <dbReference type="Proteomes" id="UP001163046"/>
    </source>
</evidence>
<dbReference type="SMART" id="SM00032">
    <property type="entry name" value="CCP"/>
    <property type="match status" value="8"/>
</dbReference>
<comment type="caution">
    <text evidence="4">Lacks conserved residue(s) required for the propagation of feature annotation.</text>
</comment>
<proteinExistence type="predicted"/>
<evidence type="ECO:0000256" key="1">
    <source>
        <dbReference type="ARBA" id="ARBA00022729"/>
    </source>
</evidence>
<feature type="domain" description="Sushi" evidence="6">
    <location>
        <begin position="115"/>
        <end position="170"/>
    </location>
</feature>
<accession>A0A9X0D2P2</accession>
<evidence type="ECO:0000256" key="4">
    <source>
        <dbReference type="PROSITE-ProRule" id="PRU00302"/>
    </source>
</evidence>
<feature type="disulfide bond" evidence="4">
    <location>
        <begin position="370"/>
        <end position="397"/>
    </location>
</feature>
<dbReference type="EMBL" id="MU825898">
    <property type="protein sequence ID" value="KAJ7383518.1"/>
    <property type="molecule type" value="Genomic_DNA"/>
</dbReference>
<reference evidence="7" key="1">
    <citation type="submission" date="2023-01" db="EMBL/GenBank/DDBJ databases">
        <title>Genome assembly of the deep-sea coral Lophelia pertusa.</title>
        <authorList>
            <person name="Herrera S."/>
            <person name="Cordes E."/>
        </authorList>
    </citation>
    <scope>NUCLEOTIDE SEQUENCE</scope>
    <source>
        <strain evidence="7">USNM1676648</strain>
        <tissue evidence="7">Polyp</tissue>
    </source>
</reference>
<sequence length="520" mass="57073">MNRMVWAFYYSLICIIVGYGSGCGPPTPPYGSTIIHPPKQEKHADGSVVLFGCKQGFCPDFRHILNGEVVHVSPSIGKAAVRFRCNKEFRLIGTPRLECINGKWNGMLPFCEKLRSCARLRAPANGTLQGTGTSHGAKANFACLTGFDLFGLPTLTCKNGAWSATVPSCKAYCMKIKDPSNGRKFGTHFSHGRVVSFECKSGYELNGDRKLRCINGRWNSTVSQCFAQKPSIPSNSYIIYPRPNQVNYIHGTNVFLACRDGHYLEGSPIMMCNQSVWIKRKFSCIASCPPFGSIKSGIITHVTLKGGGEVEIKCLTNYTLVGSPKLSCINGRWNGILPSCKAACDDPGLIEHGRKAGNDFSHGKIVTYECTAPDYSLEGNPRLTCTNGNWDSGRPKCKAQCDEPAPPVHGLKSGSDFSHGQTVSFYCRFGYSRVGASPIMCNDGKWDKQIPICKGKCGQPRTPFKGRLHGNSFRDGDEVTYSCDSNYDLFGNAKLRCNGKTWNSDVPECKGEMYKNVNLL</sequence>
<evidence type="ECO:0000313" key="7">
    <source>
        <dbReference type="EMBL" id="KAJ7383518.1"/>
    </source>
</evidence>
<comment type="caution">
    <text evidence="7">The sequence shown here is derived from an EMBL/GenBank/DDBJ whole genome shotgun (WGS) entry which is preliminary data.</text>
</comment>
<feature type="chain" id="PRO_5040745439" description="Sushi domain-containing protein" evidence="5">
    <location>
        <begin position="23"/>
        <end position="520"/>
    </location>
</feature>
<feature type="domain" description="Sushi" evidence="6">
    <location>
        <begin position="342"/>
        <end position="399"/>
    </location>
</feature>
<keyword evidence="1 5" id="KW-0732">Signal</keyword>
<dbReference type="PANTHER" id="PTHR45656">
    <property type="entry name" value="PROTEIN CBR-CLEC-78"/>
    <property type="match status" value="1"/>
</dbReference>
<feature type="signal peptide" evidence="5">
    <location>
        <begin position="1"/>
        <end position="22"/>
    </location>
</feature>
<dbReference type="AlphaFoldDB" id="A0A9X0D2P2"/>
<dbReference type="Gene3D" id="2.10.70.10">
    <property type="entry name" value="Complement Module, domain 1"/>
    <property type="match status" value="8"/>
</dbReference>
<keyword evidence="3 4" id="KW-1015">Disulfide bond</keyword>
<keyword evidence="4" id="KW-0768">Sushi</keyword>
<dbReference type="Pfam" id="PF00084">
    <property type="entry name" value="Sushi"/>
    <property type="match status" value="8"/>
</dbReference>
<evidence type="ECO:0000256" key="3">
    <source>
        <dbReference type="ARBA" id="ARBA00023157"/>
    </source>
</evidence>
<dbReference type="PROSITE" id="PS50923">
    <property type="entry name" value="SUSHI"/>
    <property type="match status" value="5"/>
</dbReference>
<feature type="domain" description="Sushi" evidence="6">
    <location>
        <begin position="171"/>
        <end position="227"/>
    </location>
</feature>
<dbReference type="SUPFAM" id="SSF57535">
    <property type="entry name" value="Complement control module/SCR domain"/>
    <property type="match status" value="8"/>
</dbReference>
<dbReference type="InterPro" id="IPR000436">
    <property type="entry name" value="Sushi_SCR_CCP_dom"/>
</dbReference>
<dbReference type="PANTHER" id="PTHR45656:SF4">
    <property type="entry name" value="PROTEIN CBR-CLEC-78"/>
    <property type="match status" value="1"/>
</dbReference>
<organism evidence="7 8">
    <name type="scientific">Desmophyllum pertusum</name>
    <dbReference type="NCBI Taxonomy" id="174260"/>
    <lineage>
        <taxon>Eukaryota</taxon>
        <taxon>Metazoa</taxon>
        <taxon>Cnidaria</taxon>
        <taxon>Anthozoa</taxon>
        <taxon>Hexacorallia</taxon>
        <taxon>Scleractinia</taxon>
        <taxon>Caryophylliina</taxon>
        <taxon>Caryophylliidae</taxon>
        <taxon>Desmophyllum</taxon>
    </lineage>
</organism>
<name>A0A9X0D2P2_9CNID</name>
<feature type="domain" description="Sushi" evidence="6">
    <location>
        <begin position="455"/>
        <end position="511"/>
    </location>
</feature>
<dbReference type="InterPro" id="IPR035976">
    <property type="entry name" value="Sushi/SCR/CCP_sf"/>
</dbReference>
<dbReference type="OrthoDB" id="5975184at2759"/>